<evidence type="ECO:0000313" key="2">
    <source>
        <dbReference type="EMBL" id="KMQ82291.1"/>
    </source>
</evidence>
<keyword evidence="3" id="KW-1185">Reference proteome</keyword>
<protein>
    <submittedName>
        <fullName evidence="2">Uncharacterized protein</fullName>
    </submittedName>
</protein>
<evidence type="ECO:0000313" key="3">
    <source>
        <dbReference type="Proteomes" id="UP000036403"/>
    </source>
</evidence>
<dbReference type="Proteomes" id="UP000036403">
    <property type="component" value="Unassembled WGS sequence"/>
</dbReference>
<reference evidence="2 3" key="1">
    <citation type="submission" date="2015-04" db="EMBL/GenBank/DDBJ databases">
        <title>Lasius niger genome sequencing.</title>
        <authorList>
            <person name="Konorov E.A."/>
            <person name="Nikitin M.A."/>
            <person name="Kirill M.V."/>
            <person name="Chang P."/>
        </authorList>
    </citation>
    <scope>NUCLEOTIDE SEQUENCE [LARGE SCALE GENOMIC DNA]</scope>
    <source>
        <tissue evidence="2">Whole</tissue>
    </source>
</reference>
<evidence type="ECO:0000256" key="1">
    <source>
        <dbReference type="SAM" id="MobiDB-lite"/>
    </source>
</evidence>
<gene>
    <name evidence="2" type="ORF">RF55_23493</name>
</gene>
<organism evidence="2 3">
    <name type="scientific">Lasius niger</name>
    <name type="common">Black garden ant</name>
    <dbReference type="NCBI Taxonomy" id="67767"/>
    <lineage>
        <taxon>Eukaryota</taxon>
        <taxon>Metazoa</taxon>
        <taxon>Ecdysozoa</taxon>
        <taxon>Arthropoda</taxon>
        <taxon>Hexapoda</taxon>
        <taxon>Insecta</taxon>
        <taxon>Pterygota</taxon>
        <taxon>Neoptera</taxon>
        <taxon>Endopterygota</taxon>
        <taxon>Hymenoptera</taxon>
        <taxon>Apocrita</taxon>
        <taxon>Aculeata</taxon>
        <taxon>Formicoidea</taxon>
        <taxon>Formicidae</taxon>
        <taxon>Formicinae</taxon>
        <taxon>Lasius</taxon>
        <taxon>Lasius</taxon>
    </lineage>
</organism>
<comment type="caution">
    <text evidence="2">The sequence shown here is derived from an EMBL/GenBank/DDBJ whole genome shotgun (WGS) entry which is preliminary data.</text>
</comment>
<dbReference type="AlphaFoldDB" id="A0A0J7JWK6"/>
<feature type="region of interest" description="Disordered" evidence="1">
    <location>
        <begin position="1"/>
        <end position="70"/>
    </location>
</feature>
<proteinExistence type="predicted"/>
<dbReference type="PaxDb" id="67767-A0A0J7JWK6"/>
<dbReference type="EMBL" id="LBMM01026685">
    <property type="protein sequence ID" value="KMQ82291.1"/>
    <property type="molecule type" value="Genomic_DNA"/>
</dbReference>
<accession>A0A0J7JWK6</accession>
<feature type="compositionally biased region" description="Basic and acidic residues" evidence="1">
    <location>
        <begin position="35"/>
        <end position="70"/>
    </location>
</feature>
<feature type="non-terminal residue" evidence="2">
    <location>
        <position position="1"/>
    </location>
</feature>
<sequence length="70" mass="8628">AWQKPTNGFLSADHFMGRHSSLVRRSADDPLSEDQDYHQDHHRDDHHRDRDDRDWDDRDRDDRDRDDYRP</sequence>
<name>A0A0J7JWK6_LASNI</name>